<evidence type="ECO:0000256" key="1">
    <source>
        <dbReference type="SAM" id="MobiDB-lite"/>
    </source>
</evidence>
<reference evidence="2" key="1">
    <citation type="submission" date="2022-08" db="EMBL/GenBank/DDBJ databases">
        <authorList>
            <consortium name="DOE Joint Genome Institute"/>
            <person name="Min B."/>
            <person name="Riley R."/>
            <person name="Sierra-Patev S."/>
            <person name="Naranjo-Ortiz M."/>
            <person name="Looney B."/>
            <person name="Konkel Z."/>
            <person name="Slot J.C."/>
            <person name="Sakamoto Y."/>
            <person name="Steenwyk J.L."/>
            <person name="Rokas A."/>
            <person name="Carro J."/>
            <person name="Camarero S."/>
            <person name="Ferreira P."/>
            <person name="Molpeceres G."/>
            <person name="Ruiz-Duenas F.J."/>
            <person name="Serrano A."/>
            <person name="Henrissat B."/>
            <person name="Drula E."/>
            <person name="Hughes K.W."/>
            <person name="Mata J.L."/>
            <person name="Ishikawa N.K."/>
            <person name="Vargas-Isla R."/>
            <person name="Ushijima S."/>
            <person name="Smith C.A."/>
            <person name="Ahrendt S."/>
            <person name="Andreopoulos W."/>
            <person name="He G."/>
            <person name="Labutti K."/>
            <person name="Lipzen A."/>
            <person name="Ng V."/>
            <person name="Sandor L."/>
            <person name="Barry K."/>
            <person name="Martinez A.T."/>
            <person name="Xiao Y."/>
            <person name="Gibbons J.G."/>
            <person name="Terashima K."/>
            <person name="Hibbett D.S."/>
            <person name="Grigoriev I.V."/>
        </authorList>
    </citation>
    <scope>NUCLEOTIDE SEQUENCE</scope>
    <source>
        <strain evidence="2">TFB9207</strain>
    </source>
</reference>
<feature type="compositionally biased region" description="Polar residues" evidence="1">
    <location>
        <begin position="302"/>
        <end position="314"/>
    </location>
</feature>
<feature type="non-terminal residue" evidence="2">
    <location>
        <position position="372"/>
    </location>
</feature>
<dbReference type="AlphaFoldDB" id="A0AA38U2K9"/>
<organism evidence="2 3">
    <name type="scientific">Lentinula raphanica</name>
    <dbReference type="NCBI Taxonomy" id="153919"/>
    <lineage>
        <taxon>Eukaryota</taxon>
        <taxon>Fungi</taxon>
        <taxon>Dikarya</taxon>
        <taxon>Basidiomycota</taxon>
        <taxon>Agaricomycotina</taxon>
        <taxon>Agaricomycetes</taxon>
        <taxon>Agaricomycetidae</taxon>
        <taxon>Agaricales</taxon>
        <taxon>Marasmiineae</taxon>
        <taxon>Omphalotaceae</taxon>
        <taxon>Lentinula</taxon>
    </lineage>
</organism>
<evidence type="ECO:0000313" key="2">
    <source>
        <dbReference type="EMBL" id="KAJ3831237.1"/>
    </source>
</evidence>
<protein>
    <submittedName>
        <fullName evidence="2">Uncharacterized protein</fullName>
    </submittedName>
</protein>
<sequence>MFVLIKYSLYENTHLGHTAKGLDDEEEEKEKMPFPTVLSGTVKPRFGKKTAGNRNAPKRESISISSCFLSEPRFDIPTQNRGKRHFLFLLLFIVKSFGSVAKRSSPFLSVSAMSSTLFLLTTESKAVISGRRRCVDLTPRAWPASAFSILGVRMPTQLRANRTTSRYRLFRLAALSLYLSPALTMSRVVQTPSAPFSGDLPLLYTVRIILRLRALRTSLELSACPPQPPLDADENFLGLSIYPGSMTEVTSQDDRNFGSLGHLFFIIEKRLNERDPELNDLLLLRNTSILHSTAVVADTDTDPSVSSSNDTQVPVASADAENDESGHSQPNGRAERKHAPYYIPHRRDRLPPSHVACEMPKGITVTILAWSK</sequence>
<name>A0AA38U2K9_9AGAR</name>
<evidence type="ECO:0000313" key="3">
    <source>
        <dbReference type="Proteomes" id="UP001163846"/>
    </source>
</evidence>
<dbReference type="EMBL" id="MU807659">
    <property type="protein sequence ID" value="KAJ3831237.1"/>
    <property type="molecule type" value="Genomic_DNA"/>
</dbReference>
<dbReference type="Proteomes" id="UP001163846">
    <property type="component" value="Unassembled WGS sequence"/>
</dbReference>
<comment type="caution">
    <text evidence="2">The sequence shown here is derived from an EMBL/GenBank/DDBJ whole genome shotgun (WGS) entry which is preliminary data.</text>
</comment>
<accession>A0AA38U2K9</accession>
<proteinExistence type="predicted"/>
<feature type="region of interest" description="Disordered" evidence="1">
    <location>
        <begin position="299"/>
        <end position="337"/>
    </location>
</feature>
<gene>
    <name evidence="2" type="ORF">F5878DRAFT_647813</name>
</gene>
<keyword evidence="3" id="KW-1185">Reference proteome</keyword>